<keyword evidence="1" id="KW-1133">Transmembrane helix</keyword>
<name>A0A9K3PUL8_9STRA</name>
<keyword evidence="2" id="KW-0732">Signal</keyword>
<keyword evidence="4" id="KW-1185">Reference proteome</keyword>
<keyword evidence="1" id="KW-0812">Transmembrane</keyword>
<dbReference type="Proteomes" id="UP000693970">
    <property type="component" value="Unassembled WGS sequence"/>
</dbReference>
<feature type="transmembrane region" description="Helical" evidence="1">
    <location>
        <begin position="1048"/>
        <end position="1070"/>
    </location>
</feature>
<accession>A0A9K3PUL8</accession>
<feature type="transmembrane region" description="Helical" evidence="1">
    <location>
        <begin position="865"/>
        <end position="891"/>
    </location>
</feature>
<feature type="transmembrane region" description="Helical" evidence="1">
    <location>
        <begin position="937"/>
        <end position="957"/>
    </location>
</feature>
<evidence type="ECO:0000313" key="3">
    <source>
        <dbReference type="EMBL" id="KAG7360133.1"/>
    </source>
</evidence>
<feature type="signal peptide" evidence="2">
    <location>
        <begin position="1"/>
        <end position="18"/>
    </location>
</feature>
<dbReference type="OrthoDB" id="47998at2759"/>
<evidence type="ECO:0000313" key="4">
    <source>
        <dbReference type="Proteomes" id="UP000693970"/>
    </source>
</evidence>
<protein>
    <submittedName>
        <fullName evidence="3">Paraquat-inducible protein A domain containing protein</fullName>
    </submittedName>
</protein>
<comment type="caution">
    <text evidence="3">The sequence shown here is derived from an EMBL/GenBank/DDBJ whole genome shotgun (WGS) entry which is preliminary data.</text>
</comment>
<proteinExistence type="predicted"/>
<feature type="transmembrane region" description="Helical" evidence="1">
    <location>
        <begin position="1299"/>
        <end position="1320"/>
    </location>
</feature>
<evidence type="ECO:0000256" key="1">
    <source>
        <dbReference type="SAM" id="Phobius"/>
    </source>
</evidence>
<feature type="transmembrane region" description="Helical" evidence="1">
    <location>
        <begin position="1252"/>
        <end position="1278"/>
    </location>
</feature>
<dbReference type="Pfam" id="PF04403">
    <property type="entry name" value="PqiA"/>
    <property type="match status" value="2"/>
</dbReference>
<evidence type="ECO:0000256" key="2">
    <source>
        <dbReference type="SAM" id="SignalP"/>
    </source>
</evidence>
<dbReference type="PANTHER" id="PTHR34730">
    <property type="entry name" value="UNNAMED PRODUCT"/>
    <property type="match status" value="1"/>
</dbReference>
<keyword evidence="1" id="KW-0472">Membrane</keyword>
<feature type="transmembrane region" description="Helical" evidence="1">
    <location>
        <begin position="1366"/>
        <end position="1387"/>
    </location>
</feature>
<reference evidence="3" key="2">
    <citation type="submission" date="2021-04" db="EMBL/GenBank/DDBJ databases">
        <authorList>
            <person name="Podell S."/>
        </authorList>
    </citation>
    <scope>NUCLEOTIDE SEQUENCE</scope>
    <source>
        <strain evidence="3">Hildebrandi</strain>
    </source>
</reference>
<organism evidence="3 4">
    <name type="scientific">Nitzschia inconspicua</name>
    <dbReference type="NCBI Taxonomy" id="303405"/>
    <lineage>
        <taxon>Eukaryota</taxon>
        <taxon>Sar</taxon>
        <taxon>Stramenopiles</taxon>
        <taxon>Ochrophyta</taxon>
        <taxon>Bacillariophyta</taxon>
        <taxon>Bacillariophyceae</taxon>
        <taxon>Bacillariophycidae</taxon>
        <taxon>Bacillariales</taxon>
        <taxon>Bacillariaceae</taxon>
        <taxon>Nitzschia</taxon>
    </lineage>
</organism>
<feature type="chain" id="PRO_5039892668" evidence="2">
    <location>
        <begin position="19"/>
        <end position="1591"/>
    </location>
</feature>
<feature type="transmembrane region" description="Helical" evidence="1">
    <location>
        <begin position="1003"/>
        <end position="1027"/>
    </location>
</feature>
<sequence length="1591" mass="176647">MKFFFLRYLLLALPAALASFLDIQQLQHARHHDTEDILSLRQLQQTARNGDFDRFNELFQGATITIPEAFEVSQRVALITLTLWVDNIDCYDVAIGDLVLDHTKTNTDIDVTVSISDLDLTCEVQYRYNYGFLSGNGVAQVFTDKNSAATTLRFSSDDFTTLPPSTSSVQSCLTEINIVRMMFHGDTLSDIVEWFERWIRDLVGREVEAVACSELGSLGTTFVQDMLQIADKTLQGYQTSNVGANLLDPLFLEDTDNLPSDLVPLNLQDMDSIAGGLFKQALEAVDNLLGSVVPYPDSPTGSDLGINVMLRSNLLDKDGALVINLDQLGMDAVILQGHDKLTQSTITINEVKVFGLDSLTRFNALVPIGMHTLQNELTWDFLTLELDITVDIKPSTLEDAVLKDATSSGISERILIDFGVRNVDVEASLYLVIDREALGGMTLGSLLSKDNSLPCFMSIIHDVQLSGLFVDPQNIDIPTLTGFVSPGLDRVITGAVEAAFDMYSGALANAIPNIFQMSVRDFVNEQVLDAFFNDNEISCPIFPTDVEGFVDFRDFFNASSSEYGPVPAMLRNLLDTELLQLDSATGIPKINKMLIDPLTLNQSGVEGTIAIDGNLFETGATISVGGLNADIQLRASNAKVENLNTLSLPLKLLEIVSTEPYFLNNTATIGTNEQPLRFSTQFFFAIAGDEDGTIQNELDISLDLDTANIIIMAMLKVVNTRLLGFPLSDIFDLNCWLATIPAPLLDSRGIRLTESEATAALKEISATVSKLNLTVSCVECSSPGMLEWADLLTTTEANNGATESVNSILLSATDFLSGNFMQVQIDRILADAARMCPHSPEYDPFATSVQYEPIEVHQNNSDTTFLMLLGGVTLGLMVLVAFLVVIIRCFVRRRHKRWLSHISQDQIKILEKRQEKEHKMETELNASSKAMFRSEEVPMFLQWGMPIIILGNIGLFLSGHLSLGATVNIEANIAGETIHVDEFFEFSMAKSTIDIWNAGGKELAVLILIFSGIWPYTKQLITLGLWFAPPNWVSISKRGSFLLWLDWLAKWSMIDIFVLVISIAAFRVSIQSPDVAFLPEGFYSIDLLVVPLWGLYANMLAQLVSQISSHFIIHYHRRIYNNARDAFKNHHHLQSTGSRDLIRTSNFESQDNYSGKRMLSKHKFGRPHRGEDQKLIVPHWVSFAVITLGLCLVIFVVAGCTLPSFSLDILGLIGVAVESGQKFEDAITYHSVFTVVQLLMEEARFLDKPSDYMGLGTLSALFILTVLVVPILQTVALMRQWFTPLTLAERSRMSTAIEVLQAWQYAEVYLIAIFVASWQLGPVSEFMINSYCESLKGFFAQMVYFGLLKEEDAQCFSVQSSIEEGAFILAAGAVCLALLNTFVTKAVNQYLYEKSQLEKKMEDEVSTIQTDAIEEATEDNDSLPSLLSSSSIKPVPVLFTDTFRWLLRGDCGENQERSSNSALDVSTCFAKDLYVDEDENNLESIPSSTSEMYNGDFYQPHEQDSQHCTAMSLVEEQNDESRGEECSAVHPNCIGKHFTPQSSFAKNLDRSRMTQYCITAAWQFQGFLSNLRLYVTLIATSRAHLFSASDT</sequence>
<reference evidence="3" key="1">
    <citation type="journal article" date="2021" name="Sci. Rep.">
        <title>Diploid genomic architecture of Nitzschia inconspicua, an elite biomass production diatom.</title>
        <authorList>
            <person name="Oliver A."/>
            <person name="Podell S."/>
            <person name="Pinowska A."/>
            <person name="Traller J.C."/>
            <person name="Smith S.R."/>
            <person name="McClure R."/>
            <person name="Beliaev A."/>
            <person name="Bohutskyi P."/>
            <person name="Hill E.A."/>
            <person name="Rabines A."/>
            <person name="Zheng H."/>
            <person name="Allen L.Z."/>
            <person name="Kuo A."/>
            <person name="Grigoriev I.V."/>
            <person name="Allen A.E."/>
            <person name="Hazlebeck D."/>
            <person name="Allen E.E."/>
        </authorList>
    </citation>
    <scope>NUCLEOTIDE SEQUENCE</scope>
    <source>
        <strain evidence="3">Hildebrandi</strain>
    </source>
</reference>
<feature type="transmembrane region" description="Helical" evidence="1">
    <location>
        <begin position="1175"/>
        <end position="1198"/>
    </location>
</feature>
<gene>
    <name evidence="3" type="ORF">IV203_035232</name>
</gene>
<feature type="transmembrane region" description="Helical" evidence="1">
    <location>
        <begin position="1082"/>
        <end position="1101"/>
    </location>
</feature>
<dbReference type="EMBL" id="JAGRRH010000013">
    <property type="protein sequence ID" value="KAG7360133.1"/>
    <property type="molecule type" value="Genomic_DNA"/>
</dbReference>
<dbReference type="PANTHER" id="PTHR34730:SF1">
    <property type="entry name" value="PARAQUAT-INDUCIBLE PROTEIN A"/>
    <property type="match status" value="1"/>
</dbReference>
<dbReference type="InterPro" id="IPR007498">
    <property type="entry name" value="PqiA-like"/>
</dbReference>